<gene>
    <name evidence="1" type="ORF">NNL38_23160</name>
</gene>
<evidence type="ECO:0000313" key="2">
    <source>
        <dbReference type="Proteomes" id="UP001057998"/>
    </source>
</evidence>
<dbReference type="InterPro" id="IPR047650">
    <property type="entry name" value="Transpos_IS110"/>
</dbReference>
<evidence type="ECO:0008006" key="3">
    <source>
        <dbReference type="Google" id="ProtNLM"/>
    </source>
</evidence>
<organism evidence="1 2">
    <name type="scientific">Photobacterium atrarenae</name>
    <dbReference type="NCBI Taxonomy" id="865757"/>
    <lineage>
        <taxon>Bacteria</taxon>
        <taxon>Pseudomonadati</taxon>
        <taxon>Pseudomonadota</taxon>
        <taxon>Gammaproteobacteria</taxon>
        <taxon>Vibrionales</taxon>
        <taxon>Vibrionaceae</taxon>
        <taxon>Photobacterium</taxon>
    </lineage>
</organism>
<sequence length="108" mass="11779">MSPSVYGIDLAKHSFSIHCEDHQGKLLIHKTISRSKVLSTFANIPPALIGMEACSASHYWSRELTKLGHTPKITASKYVAPFRAGAKNDFNDAVAICVAVTRPSTRNP</sequence>
<dbReference type="EMBL" id="CP101509">
    <property type="protein sequence ID" value="UTV29905.1"/>
    <property type="molecule type" value="Genomic_DNA"/>
</dbReference>
<accession>A0ABY5GMB8</accession>
<evidence type="ECO:0000313" key="1">
    <source>
        <dbReference type="EMBL" id="UTV29905.1"/>
    </source>
</evidence>
<dbReference type="PANTHER" id="PTHR33055:SF3">
    <property type="entry name" value="PUTATIVE TRANSPOSASE FOR IS117-RELATED"/>
    <property type="match status" value="1"/>
</dbReference>
<dbReference type="Proteomes" id="UP001057998">
    <property type="component" value="Chromosome 2"/>
</dbReference>
<proteinExistence type="predicted"/>
<reference evidence="1" key="1">
    <citation type="submission" date="2022-07" db="EMBL/GenBank/DDBJ databases">
        <title>Genome sequencing of Photobacterium atrarenae GJH2-4.</title>
        <authorList>
            <person name="Park S.-J."/>
        </authorList>
    </citation>
    <scope>NUCLEOTIDE SEQUENCE</scope>
    <source>
        <strain evidence="1">GJH2-4</strain>
    </source>
</reference>
<keyword evidence="2" id="KW-1185">Reference proteome</keyword>
<dbReference type="PANTHER" id="PTHR33055">
    <property type="entry name" value="TRANSPOSASE FOR INSERTION SEQUENCE ELEMENT IS1111A"/>
    <property type="match status" value="1"/>
</dbReference>
<protein>
    <recommendedName>
        <fullName evidence="3">Transposase</fullName>
    </recommendedName>
</protein>
<name>A0ABY5GMB8_9GAMM</name>